<comment type="caution">
    <text evidence="2">The sequence shown here is derived from an EMBL/GenBank/DDBJ whole genome shotgun (WGS) entry which is preliminary data.</text>
</comment>
<dbReference type="EMBL" id="BLPF01000002">
    <property type="protein sequence ID" value="GFJ80939.1"/>
    <property type="molecule type" value="Genomic_DNA"/>
</dbReference>
<feature type="compositionally biased region" description="Basic and acidic residues" evidence="1">
    <location>
        <begin position="1"/>
        <end position="25"/>
    </location>
</feature>
<keyword evidence="3" id="KW-1185">Reference proteome</keyword>
<dbReference type="Proteomes" id="UP000482800">
    <property type="component" value="Unassembled WGS sequence"/>
</dbReference>
<accession>A0A6V8KFU1</accession>
<protein>
    <submittedName>
        <fullName evidence="2">Uncharacterized protein</fullName>
    </submittedName>
</protein>
<feature type="compositionally biased region" description="Basic and acidic residues" evidence="1">
    <location>
        <begin position="42"/>
        <end position="57"/>
    </location>
</feature>
<feature type="region of interest" description="Disordered" evidence="1">
    <location>
        <begin position="42"/>
        <end position="70"/>
    </location>
</feature>
<evidence type="ECO:0000256" key="1">
    <source>
        <dbReference type="SAM" id="MobiDB-lite"/>
    </source>
</evidence>
<reference evidence="2 3" key="2">
    <citation type="submission" date="2020-03" db="EMBL/GenBank/DDBJ databases">
        <authorList>
            <person name="Ichikawa N."/>
            <person name="Kimura A."/>
            <person name="Kitahashi Y."/>
            <person name="Uohara A."/>
        </authorList>
    </citation>
    <scope>NUCLEOTIDE SEQUENCE [LARGE SCALE GENOMIC DNA]</scope>
    <source>
        <strain evidence="2 3">NBRC 108639</strain>
    </source>
</reference>
<gene>
    <name evidence="2" type="ORF">Phou_051190</name>
</gene>
<organism evidence="2 3">
    <name type="scientific">Phytohabitans houttuyneae</name>
    <dbReference type="NCBI Taxonomy" id="1076126"/>
    <lineage>
        <taxon>Bacteria</taxon>
        <taxon>Bacillati</taxon>
        <taxon>Actinomycetota</taxon>
        <taxon>Actinomycetes</taxon>
        <taxon>Micromonosporales</taxon>
        <taxon>Micromonosporaceae</taxon>
    </lineage>
</organism>
<dbReference type="RefSeq" id="WP_173059407.1">
    <property type="nucleotide sequence ID" value="NZ_BAABGO010000062.1"/>
</dbReference>
<evidence type="ECO:0000313" key="2">
    <source>
        <dbReference type="EMBL" id="GFJ80939.1"/>
    </source>
</evidence>
<evidence type="ECO:0000313" key="3">
    <source>
        <dbReference type="Proteomes" id="UP000482800"/>
    </source>
</evidence>
<feature type="region of interest" description="Disordered" evidence="1">
    <location>
        <begin position="1"/>
        <end position="28"/>
    </location>
</feature>
<sequence length="70" mass="7974">MDEKERFDTNREAQHDAAAQRDRPSQRQANAIARFVGAALYDDVRRAERKRERRDGKAPSQEDNGTSSVA</sequence>
<reference evidence="2 3" key="1">
    <citation type="submission" date="2020-03" db="EMBL/GenBank/DDBJ databases">
        <title>Whole genome shotgun sequence of Phytohabitans houttuyneae NBRC 108639.</title>
        <authorList>
            <person name="Komaki H."/>
            <person name="Tamura T."/>
        </authorList>
    </citation>
    <scope>NUCLEOTIDE SEQUENCE [LARGE SCALE GENOMIC DNA]</scope>
    <source>
        <strain evidence="2 3">NBRC 108639</strain>
    </source>
</reference>
<feature type="compositionally biased region" description="Polar residues" evidence="1">
    <location>
        <begin position="61"/>
        <end position="70"/>
    </location>
</feature>
<name>A0A6V8KFU1_9ACTN</name>
<proteinExistence type="predicted"/>
<dbReference type="AlphaFoldDB" id="A0A6V8KFU1"/>